<evidence type="ECO:0000256" key="1">
    <source>
        <dbReference type="ARBA" id="ARBA00004651"/>
    </source>
</evidence>
<evidence type="ECO:0000256" key="4">
    <source>
        <dbReference type="ARBA" id="ARBA00022692"/>
    </source>
</evidence>
<evidence type="ECO:0000313" key="9">
    <source>
        <dbReference type="EMBL" id="KAL3640182.1"/>
    </source>
</evidence>
<dbReference type="GO" id="GO:0005886">
    <property type="term" value="C:plasma membrane"/>
    <property type="evidence" value="ECO:0007669"/>
    <property type="project" value="UniProtKB-SubCell"/>
</dbReference>
<evidence type="ECO:0000256" key="2">
    <source>
        <dbReference type="ARBA" id="ARBA00007651"/>
    </source>
</evidence>
<keyword evidence="5 7" id="KW-1133">Transmembrane helix</keyword>
<protein>
    <recommendedName>
        <fullName evidence="7">CASP-like protein</fullName>
    </recommendedName>
</protein>
<dbReference type="InterPro" id="IPR006702">
    <property type="entry name" value="CASP_dom"/>
</dbReference>
<accession>A0ABD3DDS8</accession>
<comment type="subunit">
    <text evidence="7">Homodimer and heterodimers.</text>
</comment>
<keyword evidence="6 7" id="KW-0472">Membrane</keyword>
<name>A0ABD3DDS8_9LAMI</name>
<dbReference type="EMBL" id="JAVIJP010000017">
    <property type="protein sequence ID" value="KAL3640182.1"/>
    <property type="molecule type" value="Genomic_DNA"/>
</dbReference>
<evidence type="ECO:0000256" key="3">
    <source>
        <dbReference type="ARBA" id="ARBA00022475"/>
    </source>
</evidence>
<proteinExistence type="inferred from homology"/>
<comment type="subcellular location">
    <subcellularLocation>
        <location evidence="1 7">Cell membrane</location>
        <topology evidence="1 7">Multi-pass membrane protein</topology>
    </subcellularLocation>
</comment>
<evidence type="ECO:0000256" key="5">
    <source>
        <dbReference type="ARBA" id="ARBA00022989"/>
    </source>
</evidence>
<gene>
    <name evidence="9" type="ORF">CASFOL_015150</name>
</gene>
<keyword evidence="4 7" id="KW-0812">Transmembrane</keyword>
<dbReference type="Proteomes" id="UP001632038">
    <property type="component" value="Unassembled WGS sequence"/>
</dbReference>
<dbReference type="AlphaFoldDB" id="A0ABD3DDS8"/>
<comment type="caution">
    <text evidence="9">The sequence shown here is derived from an EMBL/GenBank/DDBJ whole genome shotgun (WGS) entry which is preliminary data.</text>
</comment>
<reference evidence="10" key="1">
    <citation type="journal article" date="2024" name="IScience">
        <title>Strigolactones Initiate the Formation of Haustorium-like Structures in Castilleja.</title>
        <authorList>
            <person name="Buerger M."/>
            <person name="Peterson D."/>
            <person name="Chory J."/>
        </authorList>
    </citation>
    <scope>NUCLEOTIDE SEQUENCE [LARGE SCALE GENOMIC DNA]</scope>
</reference>
<comment type="caution">
    <text evidence="7">Lacks conserved residue(s) required for the propagation of feature annotation.</text>
</comment>
<evidence type="ECO:0000313" key="10">
    <source>
        <dbReference type="Proteomes" id="UP001632038"/>
    </source>
</evidence>
<keyword evidence="10" id="KW-1185">Reference proteome</keyword>
<dbReference type="Pfam" id="PF04535">
    <property type="entry name" value="CASP_dom"/>
    <property type="match status" value="1"/>
</dbReference>
<feature type="domain" description="Casparian strip membrane protein" evidence="8">
    <location>
        <begin position="13"/>
        <end position="106"/>
    </location>
</feature>
<keyword evidence="3 7" id="KW-1003">Cell membrane</keyword>
<comment type="similarity">
    <text evidence="2 7">Belongs to the Casparian strip membrane proteins (CASP) family.</text>
</comment>
<sequence>MAGNVQTLHDAQSHRNAFLTCVVVNCIGCIYNLLVLCIPEGSQLWKTVIVFDVIVNLLVGASIGAGWQTYAQINAVNIGTRCSTCDKLPYFCSKVLGALITSSFGFSISILLTIYILHVSVDPFLVGN</sequence>
<feature type="transmembrane region" description="Helical" evidence="7">
    <location>
        <begin position="96"/>
        <end position="117"/>
    </location>
</feature>
<evidence type="ECO:0000256" key="7">
    <source>
        <dbReference type="RuleBase" id="RU361233"/>
    </source>
</evidence>
<feature type="transmembrane region" description="Helical" evidence="7">
    <location>
        <begin position="48"/>
        <end position="67"/>
    </location>
</feature>
<evidence type="ECO:0000256" key="6">
    <source>
        <dbReference type="ARBA" id="ARBA00023136"/>
    </source>
</evidence>
<feature type="transmembrane region" description="Helical" evidence="7">
    <location>
        <begin position="17"/>
        <end position="36"/>
    </location>
</feature>
<evidence type="ECO:0000259" key="8">
    <source>
        <dbReference type="Pfam" id="PF04535"/>
    </source>
</evidence>
<organism evidence="9 10">
    <name type="scientific">Castilleja foliolosa</name>
    <dbReference type="NCBI Taxonomy" id="1961234"/>
    <lineage>
        <taxon>Eukaryota</taxon>
        <taxon>Viridiplantae</taxon>
        <taxon>Streptophyta</taxon>
        <taxon>Embryophyta</taxon>
        <taxon>Tracheophyta</taxon>
        <taxon>Spermatophyta</taxon>
        <taxon>Magnoliopsida</taxon>
        <taxon>eudicotyledons</taxon>
        <taxon>Gunneridae</taxon>
        <taxon>Pentapetalae</taxon>
        <taxon>asterids</taxon>
        <taxon>lamiids</taxon>
        <taxon>Lamiales</taxon>
        <taxon>Orobanchaceae</taxon>
        <taxon>Pedicularideae</taxon>
        <taxon>Castillejinae</taxon>
        <taxon>Castilleja</taxon>
    </lineage>
</organism>